<dbReference type="PANTHER" id="PTHR33446:SF2">
    <property type="entry name" value="PROTEIN TONB"/>
    <property type="match status" value="1"/>
</dbReference>
<feature type="compositionally biased region" description="Basic and acidic residues" evidence="10">
    <location>
        <begin position="90"/>
        <end position="103"/>
    </location>
</feature>
<evidence type="ECO:0000256" key="6">
    <source>
        <dbReference type="ARBA" id="ARBA00022692"/>
    </source>
</evidence>
<reference evidence="14" key="1">
    <citation type="journal article" date="2019" name="Int. J. Syst. Evol. Microbiol.">
        <title>The Global Catalogue of Microorganisms (GCM) 10K type strain sequencing project: providing services to taxonomists for standard genome sequencing and annotation.</title>
        <authorList>
            <consortium name="The Broad Institute Genomics Platform"/>
            <consortium name="The Broad Institute Genome Sequencing Center for Infectious Disease"/>
            <person name="Wu L."/>
            <person name="Ma J."/>
        </authorList>
    </citation>
    <scope>NUCLEOTIDE SEQUENCE [LARGE SCALE GENOMIC DNA]</scope>
    <source>
        <strain evidence="14">CGMCC 4.1782</strain>
    </source>
</reference>
<evidence type="ECO:0000256" key="1">
    <source>
        <dbReference type="ARBA" id="ARBA00004383"/>
    </source>
</evidence>
<evidence type="ECO:0000256" key="4">
    <source>
        <dbReference type="ARBA" id="ARBA00022475"/>
    </source>
</evidence>
<proteinExistence type="inferred from homology"/>
<keyword evidence="4" id="KW-1003">Cell membrane</keyword>
<dbReference type="SUPFAM" id="SSF74653">
    <property type="entry name" value="TolA/TonB C-terminal domain"/>
    <property type="match status" value="1"/>
</dbReference>
<evidence type="ECO:0000313" key="13">
    <source>
        <dbReference type="EMBL" id="MFD2248578.1"/>
    </source>
</evidence>
<dbReference type="EMBL" id="JBHUIM010000004">
    <property type="protein sequence ID" value="MFD2248578.1"/>
    <property type="molecule type" value="Genomic_DNA"/>
</dbReference>
<dbReference type="InterPro" id="IPR037682">
    <property type="entry name" value="TonB_C"/>
</dbReference>
<organism evidence="13 14">
    <name type="scientific">Pontibacter ruber</name>
    <dbReference type="NCBI Taxonomy" id="1343895"/>
    <lineage>
        <taxon>Bacteria</taxon>
        <taxon>Pseudomonadati</taxon>
        <taxon>Bacteroidota</taxon>
        <taxon>Cytophagia</taxon>
        <taxon>Cytophagales</taxon>
        <taxon>Hymenobacteraceae</taxon>
        <taxon>Pontibacter</taxon>
    </lineage>
</organism>
<dbReference type="InterPro" id="IPR051045">
    <property type="entry name" value="TonB-dependent_transducer"/>
</dbReference>
<comment type="subcellular location">
    <subcellularLocation>
        <location evidence="1">Cell inner membrane</location>
        <topology evidence="1">Single-pass membrane protein</topology>
        <orientation evidence="1">Periplasmic side</orientation>
    </subcellularLocation>
</comment>
<sequence>MKESYLLDMTFNNIVFKGRNKAYGAYALRRTYSRHVIMAAIIATALFSGALVWSLLQHLTTETPTVPKDEKVIEILYPLDIPLPPPPSTEKAKPAPLVKKEKPQATVKDVQQKVVADNAVVKEETRPTQEELSKAVASTQTTEGTAATNSIQTTDTVGEADGTKDAETAAAPATVYNFVADMPQYEGGEKGLAKYLSKNLRYPADAMRAGVEGIVVVSFVVNSNGEVTEAAVVKSLGYGTDEEAIRVIQKMPRWTPGKQNGKPVAVRFTMPIRFSMQR</sequence>
<dbReference type="InterPro" id="IPR006260">
    <property type="entry name" value="TonB/TolA_C"/>
</dbReference>
<feature type="compositionally biased region" description="Polar residues" evidence="10">
    <location>
        <begin position="136"/>
        <end position="156"/>
    </location>
</feature>
<protein>
    <submittedName>
        <fullName evidence="13">Energy transducer TonB</fullName>
    </submittedName>
</protein>
<keyword evidence="8 11" id="KW-1133">Transmembrane helix</keyword>
<evidence type="ECO:0000259" key="12">
    <source>
        <dbReference type="PROSITE" id="PS52015"/>
    </source>
</evidence>
<dbReference type="Gene3D" id="3.30.1150.10">
    <property type="match status" value="1"/>
</dbReference>
<evidence type="ECO:0000313" key="14">
    <source>
        <dbReference type="Proteomes" id="UP001597374"/>
    </source>
</evidence>
<dbReference type="RefSeq" id="WP_250432104.1">
    <property type="nucleotide sequence ID" value="NZ_JALPRR010000005.1"/>
</dbReference>
<evidence type="ECO:0000256" key="3">
    <source>
        <dbReference type="ARBA" id="ARBA00022448"/>
    </source>
</evidence>
<dbReference type="PRINTS" id="PR01374">
    <property type="entry name" value="TONBPROTEIN"/>
</dbReference>
<keyword evidence="6 11" id="KW-0812">Transmembrane</keyword>
<evidence type="ECO:0000256" key="2">
    <source>
        <dbReference type="ARBA" id="ARBA00006555"/>
    </source>
</evidence>
<dbReference type="NCBIfam" id="TIGR01352">
    <property type="entry name" value="tonB_Cterm"/>
    <property type="match status" value="1"/>
</dbReference>
<accession>A0ABW5D3D4</accession>
<keyword evidence="9 11" id="KW-0472">Membrane</keyword>
<gene>
    <name evidence="13" type="ORF">ACFSKP_20085</name>
</gene>
<name>A0ABW5D3D4_9BACT</name>
<comment type="caution">
    <text evidence="13">The sequence shown here is derived from an EMBL/GenBank/DDBJ whole genome shotgun (WGS) entry which is preliminary data.</text>
</comment>
<keyword evidence="3" id="KW-0813">Transport</keyword>
<keyword evidence="7" id="KW-0653">Protein transport</keyword>
<evidence type="ECO:0000256" key="5">
    <source>
        <dbReference type="ARBA" id="ARBA00022519"/>
    </source>
</evidence>
<feature type="region of interest" description="Disordered" evidence="10">
    <location>
        <begin position="118"/>
        <end position="162"/>
    </location>
</feature>
<dbReference type="PROSITE" id="PS52015">
    <property type="entry name" value="TONB_CTD"/>
    <property type="match status" value="1"/>
</dbReference>
<feature type="compositionally biased region" description="Basic and acidic residues" evidence="10">
    <location>
        <begin position="120"/>
        <end position="133"/>
    </location>
</feature>
<evidence type="ECO:0000256" key="10">
    <source>
        <dbReference type="SAM" id="MobiDB-lite"/>
    </source>
</evidence>
<dbReference type="Pfam" id="PF03544">
    <property type="entry name" value="TonB_C"/>
    <property type="match status" value="1"/>
</dbReference>
<comment type="similarity">
    <text evidence="2">Belongs to the TonB family.</text>
</comment>
<evidence type="ECO:0000256" key="11">
    <source>
        <dbReference type="SAM" id="Phobius"/>
    </source>
</evidence>
<feature type="region of interest" description="Disordered" evidence="10">
    <location>
        <begin position="84"/>
        <end position="104"/>
    </location>
</feature>
<dbReference type="Proteomes" id="UP001597374">
    <property type="component" value="Unassembled WGS sequence"/>
</dbReference>
<feature type="transmembrane region" description="Helical" evidence="11">
    <location>
        <begin position="36"/>
        <end position="56"/>
    </location>
</feature>
<keyword evidence="14" id="KW-1185">Reference proteome</keyword>
<evidence type="ECO:0000256" key="8">
    <source>
        <dbReference type="ARBA" id="ARBA00022989"/>
    </source>
</evidence>
<evidence type="ECO:0000256" key="7">
    <source>
        <dbReference type="ARBA" id="ARBA00022927"/>
    </source>
</evidence>
<evidence type="ECO:0000256" key="9">
    <source>
        <dbReference type="ARBA" id="ARBA00023136"/>
    </source>
</evidence>
<keyword evidence="5" id="KW-0997">Cell inner membrane</keyword>
<feature type="domain" description="TonB C-terminal" evidence="12">
    <location>
        <begin position="187"/>
        <end position="278"/>
    </location>
</feature>
<dbReference type="PANTHER" id="PTHR33446">
    <property type="entry name" value="PROTEIN TONB-RELATED"/>
    <property type="match status" value="1"/>
</dbReference>
<dbReference type="InterPro" id="IPR003538">
    <property type="entry name" value="TonB"/>
</dbReference>